<dbReference type="Pfam" id="PF03259">
    <property type="entry name" value="Robl_LC7"/>
    <property type="match status" value="1"/>
</dbReference>
<dbReference type="InterPro" id="IPR004942">
    <property type="entry name" value="Roadblock/LAMTOR2_dom"/>
</dbReference>
<dbReference type="AlphaFoldDB" id="A0A399E3W5"/>
<evidence type="ECO:0000313" key="2">
    <source>
        <dbReference type="EMBL" id="RIH77380.1"/>
    </source>
</evidence>
<dbReference type="OrthoDB" id="25661at2"/>
<dbReference type="Proteomes" id="UP000266089">
    <property type="component" value="Unassembled WGS sequence"/>
</dbReference>
<dbReference type="GO" id="GO:0032008">
    <property type="term" value="P:positive regulation of TOR signaling"/>
    <property type="evidence" value="ECO:0007669"/>
    <property type="project" value="InterPro"/>
</dbReference>
<dbReference type="SMART" id="SM00960">
    <property type="entry name" value="Robl_LC7"/>
    <property type="match status" value="1"/>
</dbReference>
<protein>
    <submittedName>
        <fullName evidence="2">Roadblock/LC7 domain protein</fullName>
    </submittedName>
</protein>
<organism evidence="2 3">
    <name type="scientific">Meiothermus taiwanensis</name>
    <dbReference type="NCBI Taxonomy" id="172827"/>
    <lineage>
        <taxon>Bacteria</taxon>
        <taxon>Thermotogati</taxon>
        <taxon>Deinococcota</taxon>
        <taxon>Deinococci</taxon>
        <taxon>Thermales</taxon>
        <taxon>Thermaceae</taxon>
        <taxon>Meiothermus</taxon>
    </lineage>
</organism>
<comment type="caution">
    <text evidence="2">The sequence shown here is derived from an EMBL/GenBank/DDBJ whole genome shotgun (WGS) entry which is preliminary data.</text>
</comment>
<dbReference type="EMBL" id="QWKX01000027">
    <property type="protein sequence ID" value="RIH77380.1"/>
    <property type="molecule type" value="Genomic_DNA"/>
</dbReference>
<dbReference type="Gene3D" id="3.30.450.30">
    <property type="entry name" value="Dynein light chain 2a, cytoplasmic"/>
    <property type="match status" value="1"/>
</dbReference>
<proteinExistence type="predicted"/>
<dbReference type="SUPFAM" id="SSF103196">
    <property type="entry name" value="Roadblock/LC7 domain"/>
    <property type="match status" value="1"/>
</dbReference>
<reference evidence="2 3" key="1">
    <citation type="submission" date="2018-08" db="EMBL/GenBank/DDBJ databases">
        <title>Meiothermus cateniformans JCM 15151 genome sequencing project.</title>
        <authorList>
            <person name="Da Costa M.S."/>
            <person name="Albuquerque L."/>
            <person name="Raposo P."/>
            <person name="Froufe H.J.C."/>
            <person name="Barroso C.S."/>
            <person name="Egas C."/>
        </authorList>
    </citation>
    <scope>NUCLEOTIDE SEQUENCE [LARGE SCALE GENOMIC DNA]</scope>
    <source>
        <strain evidence="2 3">JCM 15151</strain>
    </source>
</reference>
<dbReference type="GO" id="GO:0060090">
    <property type="term" value="F:molecular adaptor activity"/>
    <property type="evidence" value="ECO:0007669"/>
    <property type="project" value="InterPro"/>
</dbReference>
<dbReference type="RefSeq" id="WP_027886738.1">
    <property type="nucleotide sequence ID" value="NZ_JBHSXZ010000007.1"/>
</dbReference>
<sequence length="163" mass="17495">MVEPAIALFGGAYEKASHVLEELLRETGARYVLLLDRKGFVLAHKEALWAPRPPALDSLATLIAGNAAATQALAKMLGEPRFNELLHQGATYGLYAEEVGDLALLVIIFDNTAPVGRVKLFGKRAVQSLEVITKEALVEPGTLGIDREYHAGASALLDELFGS</sequence>
<dbReference type="PANTHER" id="PTHR13323">
    <property type="entry name" value="LATE ENDOSOMAL/LYSOSOMAL MP1 INTERACTING PROTEIN"/>
    <property type="match status" value="1"/>
</dbReference>
<name>A0A399E3W5_9DEIN</name>
<feature type="domain" description="Roadblock/LAMTOR2" evidence="1">
    <location>
        <begin position="16"/>
        <end position="109"/>
    </location>
</feature>
<evidence type="ECO:0000259" key="1">
    <source>
        <dbReference type="SMART" id="SM00960"/>
    </source>
</evidence>
<dbReference type="GO" id="GO:0005085">
    <property type="term" value="F:guanyl-nucleotide exchange factor activity"/>
    <property type="evidence" value="ECO:0007669"/>
    <property type="project" value="InterPro"/>
</dbReference>
<accession>A0A399E3W5</accession>
<evidence type="ECO:0000313" key="3">
    <source>
        <dbReference type="Proteomes" id="UP000266089"/>
    </source>
</evidence>
<gene>
    <name evidence="2" type="ORF">Mcate_01338</name>
</gene>
<dbReference type="InterPro" id="IPR037587">
    <property type="entry name" value="LAMTOR2-like"/>
</dbReference>